<accession>A0AAP0IU43</accession>
<dbReference type="EMBL" id="JBBNAF010000008">
    <property type="protein sequence ID" value="KAK9121744.1"/>
    <property type="molecule type" value="Genomic_DNA"/>
</dbReference>
<name>A0AAP0IU43_9MAGN</name>
<keyword evidence="3" id="KW-1185">Reference proteome</keyword>
<dbReference type="PANTHER" id="PTHR46085:SF3">
    <property type="entry name" value="ARF GTPASE ACTIVATING PROTEIN"/>
    <property type="match status" value="1"/>
</dbReference>
<dbReference type="Gene3D" id="1.10.220.150">
    <property type="entry name" value="Arf GTPase activating protein"/>
    <property type="match status" value="1"/>
</dbReference>
<keyword evidence="1" id="KW-0472">Membrane</keyword>
<evidence type="ECO:0000313" key="3">
    <source>
        <dbReference type="Proteomes" id="UP001420932"/>
    </source>
</evidence>
<dbReference type="Proteomes" id="UP001420932">
    <property type="component" value="Unassembled WGS sequence"/>
</dbReference>
<dbReference type="PANTHER" id="PTHR46085">
    <property type="entry name" value="ARFGAP/RECO-RELATED"/>
    <property type="match status" value="1"/>
</dbReference>
<reference evidence="2 3" key="1">
    <citation type="submission" date="2024-01" db="EMBL/GenBank/DDBJ databases">
        <title>Genome assemblies of Stephania.</title>
        <authorList>
            <person name="Yang L."/>
        </authorList>
    </citation>
    <scope>NUCLEOTIDE SEQUENCE [LARGE SCALE GENOMIC DNA]</scope>
    <source>
        <strain evidence="2">YNDBR</strain>
        <tissue evidence="2">Leaf</tissue>
    </source>
</reference>
<dbReference type="InterPro" id="IPR044820">
    <property type="entry name" value="AGD14-like"/>
</dbReference>
<gene>
    <name evidence="2" type="ORF">Syun_019361</name>
</gene>
<protein>
    <submittedName>
        <fullName evidence="2">Uncharacterized protein</fullName>
    </submittedName>
</protein>
<comment type="caution">
    <text evidence="2">The sequence shown here is derived from an EMBL/GenBank/DDBJ whole genome shotgun (WGS) entry which is preliminary data.</text>
</comment>
<evidence type="ECO:0000313" key="2">
    <source>
        <dbReference type="EMBL" id="KAK9121744.1"/>
    </source>
</evidence>
<evidence type="ECO:0000256" key="1">
    <source>
        <dbReference type="SAM" id="Phobius"/>
    </source>
</evidence>
<feature type="transmembrane region" description="Helical" evidence="1">
    <location>
        <begin position="44"/>
        <end position="66"/>
    </location>
</feature>
<organism evidence="2 3">
    <name type="scientific">Stephania yunnanensis</name>
    <dbReference type="NCBI Taxonomy" id="152371"/>
    <lineage>
        <taxon>Eukaryota</taxon>
        <taxon>Viridiplantae</taxon>
        <taxon>Streptophyta</taxon>
        <taxon>Embryophyta</taxon>
        <taxon>Tracheophyta</taxon>
        <taxon>Spermatophyta</taxon>
        <taxon>Magnoliopsida</taxon>
        <taxon>Ranunculales</taxon>
        <taxon>Menispermaceae</taxon>
        <taxon>Menispermoideae</taxon>
        <taxon>Cissampelideae</taxon>
        <taxon>Stephania</taxon>
    </lineage>
</organism>
<proteinExistence type="predicted"/>
<dbReference type="GO" id="GO:0005096">
    <property type="term" value="F:GTPase activator activity"/>
    <property type="evidence" value="ECO:0007669"/>
    <property type="project" value="InterPro"/>
</dbReference>
<dbReference type="AlphaFoldDB" id="A0AAP0IU43"/>
<sequence>MHARCGAEKENWLLPSPYFGDSELQLSLNDWTKRNNNNSLHGQVTIGTLIFQDCAVGILFALLLVLGGNSGIRQGIISTGKLSIDRLDRPAAELANRSQCTRFVIHLMCFRSRFDRLGFVRRLHSVVDLVVSSSSQRRLVVSSSHRLHSVVSSSTPPFRSLFHLFRSKFDEQRAREIYFKEWDPHRQTAPDSSNVDRLRDFIKHVYEDRRYTGDRIMDKLTRGTMQVAMPKAVLGTRNRHREYVRLAYM</sequence>
<keyword evidence="1" id="KW-1133">Transmembrane helix</keyword>
<keyword evidence="1" id="KW-0812">Transmembrane</keyword>
<dbReference type="InterPro" id="IPR038508">
    <property type="entry name" value="ArfGAP_dom_sf"/>
</dbReference>